<reference evidence="2" key="1">
    <citation type="submission" date="2023-04" db="EMBL/GenBank/DDBJ databases">
        <authorList>
            <consortium name="ELIXIR-Norway"/>
        </authorList>
    </citation>
    <scope>NUCLEOTIDE SEQUENCE [LARGE SCALE GENOMIC DNA]</scope>
</reference>
<protein>
    <submittedName>
        <fullName evidence="2">Uncharacterized protein</fullName>
    </submittedName>
</protein>
<proteinExistence type="predicted"/>
<accession>A0ABN8YF26</accession>
<gene>
    <name evidence="2" type="ORF">MRATA1EN1_LOCUS8118</name>
</gene>
<keyword evidence="3" id="KW-1185">Reference proteome</keyword>
<feature type="region of interest" description="Disordered" evidence="1">
    <location>
        <begin position="67"/>
        <end position="131"/>
    </location>
</feature>
<feature type="region of interest" description="Disordered" evidence="1">
    <location>
        <begin position="1"/>
        <end position="31"/>
    </location>
</feature>
<feature type="compositionally biased region" description="Low complexity" evidence="1">
    <location>
        <begin position="105"/>
        <end position="114"/>
    </location>
</feature>
<evidence type="ECO:0000313" key="3">
    <source>
        <dbReference type="Proteomes" id="UP001176941"/>
    </source>
</evidence>
<evidence type="ECO:0000313" key="2">
    <source>
        <dbReference type="EMBL" id="CAI9159156.1"/>
    </source>
</evidence>
<feature type="compositionally biased region" description="Polar residues" evidence="1">
    <location>
        <begin position="1"/>
        <end position="12"/>
    </location>
</feature>
<dbReference type="EMBL" id="OX459954">
    <property type="protein sequence ID" value="CAI9159156.1"/>
    <property type="molecule type" value="Genomic_DNA"/>
</dbReference>
<dbReference type="Proteomes" id="UP001176941">
    <property type="component" value="Chromosome 18"/>
</dbReference>
<organism evidence="2 3">
    <name type="scientific">Rangifer tarandus platyrhynchus</name>
    <name type="common">Svalbard reindeer</name>
    <dbReference type="NCBI Taxonomy" id="3082113"/>
    <lineage>
        <taxon>Eukaryota</taxon>
        <taxon>Metazoa</taxon>
        <taxon>Chordata</taxon>
        <taxon>Craniata</taxon>
        <taxon>Vertebrata</taxon>
        <taxon>Euteleostomi</taxon>
        <taxon>Mammalia</taxon>
        <taxon>Eutheria</taxon>
        <taxon>Laurasiatheria</taxon>
        <taxon>Artiodactyla</taxon>
        <taxon>Ruminantia</taxon>
        <taxon>Pecora</taxon>
        <taxon>Cervidae</taxon>
        <taxon>Odocoileinae</taxon>
        <taxon>Rangifer</taxon>
    </lineage>
</organism>
<sequence length="159" mass="16562">MDTSNLGMNRMSSPPCLNLGGRWPSQGRGRVRPLCNPSLELSGGSRFEGLQTGPEAPAHFAITPARWRCSPQGGRPEGLQSSRPASGGGSSGQLASLPRAHPARNRAQLLAARLPTSVSSKGSGGWRSRGRRIDDSARAPALLLKVLHGAGSPVLKAAL</sequence>
<evidence type="ECO:0000256" key="1">
    <source>
        <dbReference type="SAM" id="MobiDB-lite"/>
    </source>
</evidence>
<name>A0ABN8YF26_RANTA</name>